<dbReference type="GO" id="GO:0016810">
    <property type="term" value="F:hydrolase activity, acting on carbon-nitrogen (but not peptide) bonds"/>
    <property type="evidence" value="ECO:0007669"/>
    <property type="project" value="InterPro"/>
</dbReference>
<name>A0A507ZQ36_9GAMM</name>
<dbReference type="CDD" id="cd10967">
    <property type="entry name" value="CE4_GLA_like_6s"/>
    <property type="match status" value="1"/>
</dbReference>
<gene>
    <name evidence="4" type="ORF">FKV25_14990</name>
</gene>
<dbReference type="AlphaFoldDB" id="A0A507ZQ36"/>
<dbReference type="EMBL" id="VICE01000146">
    <property type="protein sequence ID" value="TQD39886.1"/>
    <property type="molecule type" value="Genomic_DNA"/>
</dbReference>
<sequence length="432" mass="46517">MRWARVAALAALLALPLAAAAAEPPRFAWPEGRRAAVSLAYDDALDSQLDNAIPALDRHGFKGSFYLQLSRPSVRERLADWRAAARGGHELGNHSLFHQCSGKGPDRDWVAPEHDLDATPASRMRDEVLLGNAMLHAIDGETERTYTVPCGDAMAADGNYLDLLEPAFVAIKFGTGAVTPDMAALDPYAVTVEAPVAASAEDLIAHVEAAARAGTMVNFTFHGIGGDYLSVSPEAHEGLLAYLDRHRDVYWVDSFIAIMRYVREQQARTSADAGGRQAPRLRSRLSAGAATRRTSACDCPPPCVAPVPARHCPRPARGRRACRRRPGNPRGSMPPAWRKRPSRGSATRPVASRRPTRPAGRPPAFPGPSAAVRPAGGASWHGSDRPLPPVASRSPRPTRRRSRRPFGWSGGTVASGSWGATRRKNPQCARGM</sequence>
<dbReference type="Gene3D" id="3.20.20.370">
    <property type="entry name" value="Glycoside hydrolase/deacetylase"/>
    <property type="match status" value="1"/>
</dbReference>
<reference evidence="4 5" key="1">
    <citation type="submission" date="2019-06" db="EMBL/GenBank/DDBJ databases">
        <title>Lysobacter alkalisoli sp. nov. isolated from saline soil.</title>
        <authorList>
            <person name="Sun J.-Q."/>
            <person name="Xu L."/>
        </authorList>
    </citation>
    <scope>NUCLEOTIDE SEQUENCE [LARGE SCALE GENOMIC DNA]</scope>
    <source>
        <strain evidence="4 5">JCM 31130</strain>
    </source>
</reference>
<feature type="chain" id="PRO_5021286099" evidence="2">
    <location>
        <begin position="22"/>
        <end position="432"/>
    </location>
</feature>
<dbReference type="Proteomes" id="UP000318212">
    <property type="component" value="Unassembled WGS sequence"/>
</dbReference>
<evidence type="ECO:0000313" key="4">
    <source>
        <dbReference type="EMBL" id="TQD39886.1"/>
    </source>
</evidence>
<proteinExistence type="predicted"/>
<dbReference type="InterPro" id="IPR002509">
    <property type="entry name" value="NODB_dom"/>
</dbReference>
<feature type="domain" description="NodB homology" evidence="3">
    <location>
        <begin position="34"/>
        <end position="153"/>
    </location>
</feature>
<dbReference type="GO" id="GO:0005975">
    <property type="term" value="P:carbohydrate metabolic process"/>
    <property type="evidence" value="ECO:0007669"/>
    <property type="project" value="InterPro"/>
</dbReference>
<evidence type="ECO:0000259" key="3">
    <source>
        <dbReference type="Pfam" id="PF01522"/>
    </source>
</evidence>
<feature type="signal peptide" evidence="2">
    <location>
        <begin position="1"/>
        <end position="21"/>
    </location>
</feature>
<evidence type="ECO:0000256" key="1">
    <source>
        <dbReference type="SAM" id="MobiDB-lite"/>
    </source>
</evidence>
<evidence type="ECO:0000256" key="2">
    <source>
        <dbReference type="SAM" id="SignalP"/>
    </source>
</evidence>
<feature type="region of interest" description="Disordered" evidence="1">
    <location>
        <begin position="268"/>
        <end position="432"/>
    </location>
</feature>
<keyword evidence="5" id="KW-1185">Reference proteome</keyword>
<dbReference type="OrthoDB" id="9784220at2"/>
<organism evidence="4 5">
    <name type="scientific">Marilutibacter aestuarii</name>
    <dbReference type="NCBI Taxonomy" id="1706195"/>
    <lineage>
        <taxon>Bacteria</taxon>
        <taxon>Pseudomonadati</taxon>
        <taxon>Pseudomonadota</taxon>
        <taxon>Gammaproteobacteria</taxon>
        <taxon>Lysobacterales</taxon>
        <taxon>Lysobacteraceae</taxon>
        <taxon>Marilutibacter</taxon>
    </lineage>
</organism>
<feature type="compositionally biased region" description="Basic residues" evidence="1">
    <location>
        <begin position="311"/>
        <end position="327"/>
    </location>
</feature>
<dbReference type="Pfam" id="PF01522">
    <property type="entry name" value="Polysacc_deac_1"/>
    <property type="match status" value="1"/>
</dbReference>
<dbReference type="SUPFAM" id="SSF88713">
    <property type="entry name" value="Glycoside hydrolase/deacetylase"/>
    <property type="match status" value="1"/>
</dbReference>
<dbReference type="InterPro" id="IPR011330">
    <property type="entry name" value="Glyco_hydro/deAcase_b/a-brl"/>
</dbReference>
<keyword evidence="2" id="KW-0732">Signal</keyword>
<comment type="caution">
    <text evidence="4">The sequence shown here is derived from an EMBL/GenBank/DDBJ whole genome shotgun (WGS) entry which is preliminary data.</text>
</comment>
<protein>
    <submittedName>
        <fullName evidence="4">Polysaccharide deacetylase family protein</fullName>
    </submittedName>
</protein>
<accession>A0A507ZQ36</accession>
<evidence type="ECO:0000313" key="5">
    <source>
        <dbReference type="Proteomes" id="UP000318212"/>
    </source>
</evidence>